<evidence type="ECO:0000259" key="5">
    <source>
        <dbReference type="PROSITE" id="PS51898"/>
    </source>
</evidence>
<evidence type="ECO:0000313" key="6">
    <source>
        <dbReference type="EMBL" id="NMG05023.1"/>
    </source>
</evidence>
<comment type="caution">
    <text evidence="6">The sequence shown here is derived from an EMBL/GenBank/DDBJ whole genome shotgun (WGS) entry which is preliminary data.</text>
</comment>
<dbReference type="InterPro" id="IPR038488">
    <property type="entry name" value="Integrase_DNA-bd_sf"/>
</dbReference>
<dbReference type="Proteomes" id="UP000599523">
    <property type="component" value="Unassembled WGS sequence"/>
</dbReference>
<keyword evidence="7" id="KW-1185">Reference proteome</keyword>
<evidence type="ECO:0000256" key="2">
    <source>
        <dbReference type="ARBA" id="ARBA00022908"/>
    </source>
</evidence>
<dbReference type="PANTHER" id="PTHR30629:SF2">
    <property type="entry name" value="PROPHAGE INTEGRASE INTS-RELATED"/>
    <property type="match status" value="1"/>
</dbReference>
<dbReference type="GO" id="GO:0015074">
    <property type="term" value="P:DNA integration"/>
    <property type="evidence" value="ECO:0007669"/>
    <property type="project" value="UniProtKB-KW"/>
</dbReference>
<dbReference type="GO" id="GO:0003677">
    <property type="term" value="F:DNA binding"/>
    <property type="evidence" value="ECO:0007669"/>
    <property type="project" value="UniProtKB-KW"/>
</dbReference>
<organism evidence="6 7">
    <name type="scientific">Azoarcus taiwanensis</name>
    <dbReference type="NCBI Taxonomy" id="666964"/>
    <lineage>
        <taxon>Bacteria</taxon>
        <taxon>Pseudomonadati</taxon>
        <taxon>Pseudomonadota</taxon>
        <taxon>Betaproteobacteria</taxon>
        <taxon>Rhodocyclales</taxon>
        <taxon>Zoogloeaceae</taxon>
        <taxon>Azoarcus</taxon>
    </lineage>
</organism>
<evidence type="ECO:0000313" key="7">
    <source>
        <dbReference type="Proteomes" id="UP000599523"/>
    </source>
</evidence>
<accession>A0A972F9V8</accession>
<dbReference type="SUPFAM" id="SSF56349">
    <property type="entry name" value="DNA breaking-rejoining enzymes"/>
    <property type="match status" value="1"/>
</dbReference>
<comment type="similarity">
    <text evidence="1">Belongs to the 'phage' integrase family.</text>
</comment>
<keyword evidence="3" id="KW-0238">DNA-binding</keyword>
<dbReference type="RefSeq" id="WP_168989642.1">
    <property type="nucleotide sequence ID" value="NZ_CAWPHM010000100.1"/>
</dbReference>
<dbReference type="InterPro" id="IPR002104">
    <property type="entry name" value="Integrase_catalytic"/>
</dbReference>
<dbReference type="GO" id="GO:0006310">
    <property type="term" value="P:DNA recombination"/>
    <property type="evidence" value="ECO:0007669"/>
    <property type="project" value="UniProtKB-KW"/>
</dbReference>
<dbReference type="PROSITE" id="PS51898">
    <property type="entry name" value="TYR_RECOMBINASE"/>
    <property type="match status" value="1"/>
</dbReference>
<evidence type="ECO:0000256" key="4">
    <source>
        <dbReference type="ARBA" id="ARBA00023172"/>
    </source>
</evidence>
<dbReference type="Pfam" id="PF00589">
    <property type="entry name" value="Phage_integrase"/>
    <property type="match status" value="1"/>
</dbReference>
<dbReference type="Pfam" id="PF13356">
    <property type="entry name" value="Arm-DNA-bind_3"/>
    <property type="match status" value="1"/>
</dbReference>
<keyword evidence="4" id="KW-0233">DNA recombination</keyword>
<gene>
    <name evidence="6" type="ORF">GPA21_18920</name>
</gene>
<feature type="domain" description="Tyr recombinase" evidence="5">
    <location>
        <begin position="223"/>
        <end position="412"/>
    </location>
</feature>
<dbReference type="InterPro" id="IPR011010">
    <property type="entry name" value="DNA_brk_join_enz"/>
</dbReference>
<dbReference type="Gene3D" id="1.10.150.130">
    <property type="match status" value="1"/>
</dbReference>
<dbReference type="InterPro" id="IPR050808">
    <property type="entry name" value="Phage_Integrase"/>
</dbReference>
<sequence length="439" mass="49146">MTATQTRFKFTNLKVKALPAPTDKDQSFYWDTETQGLGLRITAAGAKSYIVRGRVNGSGKDRRFTLGSAELLSCDEARKRAQVKRLEMLDGLDPQVEKKKVAAQSETLREVMEDYIEHKRTKNGPLRPSSKADIRRCVEGTFANWADEPVAGISRDACIKRFRELSKTAPVQTNQAFRNLRALLNWAREKSATADGVYPILPINPVSQMFKQGGMAQWNKEKPRTTRVPRDKIGAVFALLEQHSDPALNITTTCVSADMVAFMLLAGTRVSETRTLTWDRVKLDGKLPTFHIPGELTKNHHPLTLPLSDALHTLLTRRYENRIKGNNYVFPAMRGKKGYLFDPRAFLDKKVSGVAGTHLHPHAFRRTFEDVAQIVVVDSDQRRQLLNHLASDVHGTSYANNPDPAVLLPAMQKISAWIVQQGQIAKDAAKGENVIPMRA</sequence>
<dbReference type="InterPro" id="IPR013762">
    <property type="entry name" value="Integrase-like_cat_sf"/>
</dbReference>
<dbReference type="InterPro" id="IPR025166">
    <property type="entry name" value="Integrase_DNA_bind_dom"/>
</dbReference>
<dbReference type="InterPro" id="IPR010998">
    <property type="entry name" value="Integrase_recombinase_N"/>
</dbReference>
<name>A0A972F9V8_9RHOO</name>
<reference evidence="6" key="1">
    <citation type="submission" date="2019-12" db="EMBL/GenBank/DDBJ databases">
        <title>Comparative genomics gives insights into the taxonomy of the Azoarcus-Aromatoleum group and reveals separate origins of nif in the plant-associated Azoarcus and non-plant-associated Aromatoleum sub-groups.</title>
        <authorList>
            <person name="Lafos M."/>
            <person name="Maluk M."/>
            <person name="Batista M."/>
            <person name="Junghare M."/>
            <person name="Carmona M."/>
            <person name="Faoro H."/>
            <person name="Cruz L.M."/>
            <person name="Battistoni F."/>
            <person name="De Souza E."/>
            <person name="Pedrosa F."/>
            <person name="Chen W.-M."/>
            <person name="Poole P.S."/>
            <person name="Dixon R.A."/>
            <person name="James E.K."/>
        </authorList>
    </citation>
    <scope>NUCLEOTIDE SEQUENCE</scope>
    <source>
        <strain evidence="6">NSC3</strain>
    </source>
</reference>
<evidence type="ECO:0000256" key="3">
    <source>
        <dbReference type="ARBA" id="ARBA00023125"/>
    </source>
</evidence>
<protein>
    <submittedName>
        <fullName evidence="6">Tyrosine-type recombinase/integrase</fullName>
    </submittedName>
</protein>
<dbReference type="Gene3D" id="3.30.160.390">
    <property type="entry name" value="Integrase, DNA-binding domain"/>
    <property type="match status" value="1"/>
</dbReference>
<dbReference type="EMBL" id="WTVM01000190">
    <property type="protein sequence ID" value="NMG05023.1"/>
    <property type="molecule type" value="Genomic_DNA"/>
</dbReference>
<dbReference type="AlphaFoldDB" id="A0A972F9V8"/>
<dbReference type="PANTHER" id="PTHR30629">
    <property type="entry name" value="PROPHAGE INTEGRASE"/>
    <property type="match status" value="1"/>
</dbReference>
<dbReference type="Gene3D" id="1.10.443.10">
    <property type="entry name" value="Intergrase catalytic core"/>
    <property type="match status" value="1"/>
</dbReference>
<evidence type="ECO:0000256" key="1">
    <source>
        <dbReference type="ARBA" id="ARBA00008857"/>
    </source>
</evidence>
<proteinExistence type="inferred from homology"/>
<keyword evidence="2" id="KW-0229">DNA integration</keyword>